<dbReference type="KEGG" id="eus:EUTSA_v10009569mg"/>
<dbReference type="Proteomes" id="UP000030689">
    <property type="component" value="Unassembled WGS sequence"/>
</dbReference>
<dbReference type="InterPro" id="IPR038975">
    <property type="entry name" value="THNL"/>
</dbReference>
<feature type="chain" id="PRO_5004721034" description="Thionin-like protein 2" evidence="1">
    <location>
        <begin position="27"/>
        <end position="163"/>
    </location>
</feature>
<keyword evidence="3" id="KW-1185">Reference proteome</keyword>
<evidence type="ECO:0000256" key="1">
    <source>
        <dbReference type="SAM" id="SignalP"/>
    </source>
</evidence>
<protein>
    <recommendedName>
        <fullName evidence="4">Thionin-like protein 2</fullName>
    </recommendedName>
</protein>
<feature type="signal peptide" evidence="1">
    <location>
        <begin position="1"/>
        <end position="26"/>
    </location>
</feature>
<keyword evidence="1" id="KW-0732">Signal</keyword>
<dbReference type="Gramene" id="ESQ35564">
    <property type="protein sequence ID" value="ESQ35564"/>
    <property type="gene ID" value="EUTSA_v10009569mg"/>
</dbReference>
<gene>
    <name evidence="2" type="ORF">EUTSA_v10009569mg</name>
</gene>
<name>V4KW52_EUTSA</name>
<dbReference type="PANTHER" id="PTHR36312">
    <property type="entry name" value="THIONIN-LIKE PROTEIN 1"/>
    <property type="match status" value="1"/>
</dbReference>
<sequence length="163" mass="18870">MENKRMAMLVVMMMLVTGSLLVETEAISFNVCYTGCSVVCGISAHGFKKWLCPFKCIKDCIHPKLSSEVNLKEIDQTDYFCKLGCATDRCISSSSIEDKEFNHVGIRILSNVLKVRMLDDFFTSLDYFFDIMQRKFQYVWIHAQICALTRTKTYINWFLLQVN</sequence>
<dbReference type="AlphaFoldDB" id="V4KW52"/>
<dbReference type="PANTHER" id="PTHR36312:SF9">
    <property type="entry name" value="THIONIN-LIKE PROTEIN 1"/>
    <property type="match status" value="1"/>
</dbReference>
<evidence type="ECO:0000313" key="3">
    <source>
        <dbReference type="Proteomes" id="UP000030689"/>
    </source>
</evidence>
<reference evidence="2 3" key="1">
    <citation type="journal article" date="2013" name="Front. Plant Sci.">
        <title>The Reference Genome of the Halophytic Plant Eutrema salsugineum.</title>
        <authorList>
            <person name="Yang R."/>
            <person name="Jarvis D.E."/>
            <person name="Chen H."/>
            <person name="Beilstein M.A."/>
            <person name="Grimwood J."/>
            <person name="Jenkins J."/>
            <person name="Shu S."/>
            <person name="Prochnik S."/>
            <person name="Xin M."/>
            <person name="Ma C."/>
            <person name="Schmutz J."/>
            <person name="Wing R.A."/>
            <person name="Mitchell-Olds T."/>
            <person name="Schumaker K.S."/>
            <person name="Wang X."/>
        </authorList>
    </citation>
    <scope>NUCLEOTIDE SEQUENCE [LARGE SCALE GENOMIC DNA]</scope>
</reference>
<organism evidence="2 3">
    <name type="scientific">Eutrema salsugineum</name>
    <name type="common">Saltwater cress</name>
    <name type="synonym">Sisymbrium salsugineum</name>
    <dbReference type="NCBI Taxonomy" id="72664"/>
    <lineage>
        <taxon>Eukaryota</taxon>
        <taxon>Viridiplantae</taxon>
        <taxon>Streptophyta</taxon>
        <taxon>Embryophyta</taxon>
        <taxon>Tracheophyta</taxon>
        <taxon>Spermatophyta</taxon>
        <taxon>Magnoliopsida</taxon>
        <taxon>eudicotyledons</taxon>
        <taxon>Gunneridae</taxon>
        <taxon>Pentapetalae</taxon>
        <taxon>rosids</taxon>
        <taxon>malvids</taxon>
        <taxon>Brassicales</taxon>
        <taxon>Brassicaceae</taxon>
        <taxon>Eutremeae</taxon>
        <taxon>Eutrema</taxon>
    </lineage>
</organism>
<evidence type="ECO:0008006" key="4">
    <source>
        <dbReference type="Google" id="ProtNLM"/>
    </source>
</evidence>
<evidence type="ECO:0000313" key="2">
    <source>
        <dbReference type="EMBL" id="ESQ35564.1"/>
    </source>
</evidence>
<dbReference type="EMBL" id="KI517683">
    <property type="protein sequence ID" value="ESQ35564.1"/>
    <property type="molecule type" value="Genomic_DNA"/>
</dbReference>
<accession>V4KW52</accession>
<proteinExistence type="predicted"/>